<keyword evidence="2" id="KW-0378">Hydrolase</keyword>
<evidence type="ECO:0000256" key="3">
    <source>
        <dbReference type="ARBA" id="ARBA00022825"/>
    </source>
</evidence>
<gene>
    <name evidence="6" type="primary">Acr_9</name>
    <name evidence="6" type="ORF">SMICAP_R07168</name>
</gene>
<evidence type="ECO:0000256" key="1">
    <source>
        <dbReference type="ARBA" id="ARBA00022670"/>
    </source>
</evidence>
<evidence type="ECO:0000256" key="4">
    <source>
        <dbReference type="ARBA" id="ARBA00023157"/>
    </source>
</evidence>
<evidence type="ECO:0000256" key="2">
    <source>
        <dbReference type="ARBA" id="ARBA00022801"/>
    </source>
</evidence>
<dbReference type="PANTHER" id="PTHR24252:SF8">
    <property type="entry name" value="ACROSIN"/>
    <property type="match status" value="1"/>
</dbReference>
<protein>
    <submittedName>
        <fullName evidence="6">ACRO protein</fullName>
    </submittedName>
</protein>
<keyword evidence="1" id="KW-0645">Protease</keyword>
<feature type="non-terminal residue" evidence="6">
    <location>
        <position position="1"/>
    </location>
</feature>
<feature type="domain" description="Peptidase S1" evidence="5">
    <location>
        <begin position="10"/>
        <end position="143"/>
    </location>
</feature>
<keyword evidence="4" id="KW-1015">Disulfide bond</keyword>
<dbReference type="Gene3D" id="2.40.10.10">
    <property type="entry name" value="Trypsin-like serine proteases"/>
    <property type="match status" value="3"/>
</dbReference>
<sequence length="143" mass="15678">MAYQYGMLRVVGGTDAQPGAWPWIVSIQDPWIGGTGHICGGSLIHPQWVLTAAHCFVKAEHITTWRVVVGATHLAWLGPEAQVRAIRRLVVHAQYVSSSQRNDIALLELDSPVQCSPYTQLACVPDASLRVSQLRDCYVSGWG</sequence>
<dbReference type="GO" id="GO:0006508">
    <property type="term" value="P:proteolysis"/>
    <property type="evidence" value="ECO:0007669"/>
    <property type="project" value="UniProtKB-KW"/>
</dbReference>
<dbReference type="Proteomes" id="UP000567624">
    <property type="component" value="Unassembled WGS sequence"/>
</dbReference>
<dbReference type="InterPro" id="IPR001314">
    <property type="entry name" value="Peptidase_S1A"/>
</dbReference>
<dbReference type="InterPro" id="IPR001254">
    <property type="entry name" value="Trypsin_dom"/>
</dbReference>
<dbReference type="AlphaFoldDB" id="A0A7K8RB92"/>
<dbReference type="GO" id="GO:0004252">
    <property type="term" value="F:serine-type endopeptidase activity"/>
    <property type="evidence" value="ECO:0007669"/>
    <property type="project" value="InterPro"/>
</dbReference>
<dbReference type="FunFam" id="2.40.10.10:FF:000060">
    <property type="entry name" value="Acrosin"/>
    <property type="match status" value="1"/>
</dbReference>
<dbReference type="InterPro" id="IPR018114">
    <property type="entry name" value="TRYPSIN_HIS"/>
</dbReference>
<comment type="caution">
    <text evidence="6">The sequence shown here is derived from an EMBL/GenBank/DDBJ whole genome shotgun (WGS) entry which is preliminary data.</text>
</comment>
<name>A0A7K8RB92_9PASS</name>
<keyword evidence="3" id="KW-0720">Serine protease</keyword>
<reference evidence="6 7" key="1">
    <citation type="submission" date="2019-09" db="EMBL/GenBank/DDBJ databases">
        <title>Bird 10,000 Genomes (B10K) Project - Family phase.</title>
        <authorList>
            <person name="Zhang G."/>
        </authorList>
    </citation>
    <scope>NUCLEOTIDE SEQUENCE [LARGE SCALE GENOMIC DNA]</scope>
    <source>
        <strain evidence="6">B10K-CU-031-20</strain>
    </source>
</reference>
<dbReference type="PRINTS" id="PR00722">
    <property type="entry name" value="CHYMOTRYPSIN"/>
</dbReference>
<organism evidence="6 7">
    <name type="scientific">Smithornis capensis</name>
    <dbReference type="NCBI Taxonomy" id="363769"/>
    <lineage>
        <taxon>Eukaryota</taxon>
        <taxon>Metazoa</taxon>
        <taxon>Chordata</taxon>
        <taxon>Craniata</taxon>
        <taxon>Vertebrata</taxon>
        <taxon>Euteleostomi</taxon>
        <taxon>Archelosauria</taxon>
        <taxon>Archosauria</taxon>
        <taxon>Dinosauria</taxon>
        <taxon>Saurischia</taxon>
        <taxon>Theropoda</taxon>
        <taxon>Coelurosauria</taxon>
        <taxon>Aves</taxon>
        <taxon>Neognathae</taxon>
        <taxon>Neoaves</taxon>
        <taxon>Telluraves</taxon>
        <taxon>Australaves</taxon>
        <taxon>Passeriformes</taxon>
        <taxon>Eurylaimidae</taxon>
        <taxon>Smithornis</taxon>
    </lineage>
</organism>
<dbReference type="SMART" id="SM00020">
    <property type="entry name" value="Tryp_SPc"/>
    <property type="match status" value="1"/>
</dbReference>
<dbReference type="SUPFAM" id="SSF50494">
    <property type="entry name" value="Trypsin-like serine proteases"/>
    <property type="match status" value="1"/>
</dbReference>
<dbReference type="InterPro" id="IPR009003">
    <property type="entry name" value="Peptidase_S1_PA"/>
</dbReference>
<dbReference type="PROSITE" id="PS50240">
    <property type="entry name" value="TRYPSIN_DOM"/>
    <property type="match status" value="1"/>
</dbReference>
<evidence type="ECO:0000313" key="7">
    <source>
        <dbReference type="Proteomes" id="UP000567624"/>
    </source>
</evidence>
<dbReference type="PANTHER" id="PTHR24252">
    <property type="entry name" value="ACROSIN-RELATED"/>
    <property type="match status" value="1"/>
</dbReference>
<accession>A0A7K8RB92</accession>
<dbReference type="GO" id="GO:0007340">
    <property type="term" value="P:acrosome reaction"/>
    <property type="evidence" value="ECO:0007669"/>
    <property type="project" value="TreeGrafter"/>
</dbReference>
<feature type="non-terminal residue" evidence="6">
    <location>
        <position position="143"/>
    </location>
</feature>
<dbReference type="Pfam" id="PF00089">
    <property type="entry name" value="Trypsin"/>
    <property type="match status" value="1"/>
</dbReference>
<dbReference type="EMBL" id="VWYW01004298">
    <property type="protein sequence ID" value="NXF14248.1"/>
    <property type="molecule type" value="Genomic_DNA"/>
</dbReference>
<dbReference type="InterPro" id="IPR043504">
    <property type="entry name" value="Peptidase_S1_PA_chymotrypsin"/>
</dbReference>
<dbReference type="PROSITE" id="PS00134">
    <property type="entry name" value="TRYPSIN_HIS"/>
    <property type="match status" value="1"/>
</dbReference>
<evidence type="ECO:0000313" key="6">
    <source>
        <dbReference type="EMBL" id="NXF14248.1"/>
    </source>
</evidence>
<proteinExistence type="predicted"/>
<dbReference type="CDD" id="cd00190">
    <property type="entry name" value="Tryp_SPc"/>
    <property type="match status" value="1"/>
</dbReference>
<keyword evidence="7" id="KW-1185">Reference proteome</keyword>
<evidence type="ECO:0000259" key="5">
    <source>
        <dbReference type="PROSITE" id="PS50240"/>
    </source>
</evidence>